<comment type="caution">
    <text evidence="7">The sequence shown here is derived from an EMBL/GenBank/DDBJ whole genome shotgun (WGS) entry which is preliminary data.</text>
</comment>
<protein>
    <submittedName>
        <fullName evidence="7">PSMC3 interacting protein</fullName>
    </submittedName>
</protein>
<evidence type="ECO:0000256" key="3">
    <source>
        <dbReference type="ARBA" id="ARBA00023172"/>
    </source>
</evidence>
<feature type="domain" description="Homologous-pairing protein 2 winged helix" evidence="6">
    <location>
        <begin position="2"/>
        <end position="37"/>
    </location>
</feature>
<dbReference type="InterPro" id="IPR036388">
    <property type="entry name" value="WH-like_DNA-bd_sf"/>
</dbReference>
<gene>
    <name evidence="7" type="primary">PSMC3IP</name>
    <name evidence="7" type="ORF">V5O48_004248</name>
</gene>
<keyword evidence="4" id="KW-0539">Nucleus</keyword>
<evidence type="ECO:0000256" key="5">
    <source>
        <dbReference type="ARBA" id="ARBA00023254"/>
    </source>
</evidence>
<organism evidence="7 8">
    <name type="scientific">Marasmius crinis-equi</name>
    <dbReference type="NCBI Taxonomy" id="585013"/>
    <lineage>
        <taxon>Eukaryota</taxon>
        <taxon>Fungi</taxon>
        <taxon>Dikarya</taxon>
        <taxon>Basidiomycota</taxon>
        <taxon>Agaricomycotina</taxon>
        <taxon>Agaricomycetes</taxon>
        <taxon>Agaricomycetidae</taxon>
        <taxon>Agaricales</taxon>
        <taxon>Marasmiineae</taxon>
        <taxon>Marasmiaceae</taxon>
        <taxon>Marasmius</taxon>
    </lineage>
</organism>
<dbReference type="PANTHER" id="PTHR15938:SF0">
    <property type="entry name" value="HOMOLOGOUS-PAIRING PROTEIN 2 HOMOLOG"/>
    <property type="match status" value="1"/>
</dbReference>
<name>A0ABR3FQP5_9AGAR</name>
<dbReference type="Pfam" id="PF07106">
    <property type="entry name" value="WHD_TBPIP"/>
    <property type="match status" value="1"/>
</dbReference>
<evidence type="ECO:0000313" key="7">
    <source>
        <dbReference type="EMBL" id="KAL0577754.1"/>
    </source>
</evidence>
<comment type="subcellular location">
    <subcellularLocation>
        <location evidence="1">Nucleus</location>
    </subcellularLocation>
</comment>
<evidence type="ECO:0000256" key="1">
    <source>
        <dbReference type="ARBA" id="ARBA00004123"/>
    </source>
</evidence>
<evidence type="ECO:0000259" key="6">
    <source>
        <dbReference type="Pfam" id="PF07106"/>
    </source>
</evidence>
<comment type="similarity">
    <text evidence="2">Belongs to the HOP2 family.</text>
</comment>
<dbReference type="EMBL" id="JBAHYK010000140">
    <property type="protein sequence ID" value="KAL0577754.1"/>
    <property type="molecule type" value="Genomic_DNA"/>
</dbReference>
<accession>A0ABR3FQP5</accession>
<proteinExistence type="inferred from homology"/>
<sequence length="199" mass="22074">MNRPYGAVDVSANLKGAVPKTATQKILVALAEKGKTTFFVANQSKIETLPAEEIAVLEAEYKKIDEGNKQLAAQVKITGAELAKLKNTPSDADLDIQISETRDAIEKRLALLQPLRSGAQLVSAENLAQVDADWAKWRAEWIRRKKIFMSFWQLVTDTLSPQDAERLSEDLGIEFDTAEHVSVENGPLCANQNSLKRKR</sequence>
<reference evidence="7 8" key="1">
    <citation type="submission" date="2024-02" db="EMBL/GenBank/DDBJ databases">
        <title>A draft genome for the cacao thread blight pathogen Marasmius crinis-equi.</title>
        <authorList>
            <person name="Cohen S.P."/>
            <person name="Baruah I.K."/>
            <person name="Amoako-Attah I."/>
            <person name="Bukari Y."/>
            <person name="Meinhardt L.W."/>
            <person name="Bailey B.A."/>
        </authorList>
    </citation>
    <scope>NUCLEOTIDE SEQUENCE [LARGE SCALE GENOMIC DNA]</scope>
    <source>
        <strain evidence="7 8">GH-76</strain>
    </source>
</reference>
<evidence type="ECO:0000313" key="8">
    <source>
        <dbReference type="Proteomes" id="UP001465976"/>
    </source>
</evidence>
<keyword evidence="5" id="KW-0469">Meiosis</keyword>
<keyword evidence="3" id="KW-0233">DNA recombination</keyword>
<keyword evidence="8" id="KW-1185">Reference proteome</keyword>
<evidence type="ECO:0000256" key="4">
    <source>
        <dbReference type="ARBA" id="ARBA00023242"/>
    </source>
</evidence>
<evidence type="ECO:0000256" key="2">
    <source>
        <dbReference type="ARBA" id="ARBA00007922"/>
    </source>
</evidence>
<dbReference type="Gene3D" id="1.10.10.10">
    <property type="entry name" value="Winged helix-like DNA-binding domain superfamily/Winged helix DNA-binding domain"/>
    <property type="match status" value="1"/>
</dbReference>
<dbReference type="PANTHER" id="PTHR15938">
    <property type="entry name" value="TBP-1 INTERACTING PROTEIN"/>
    <property type="match status" value="1"/>
</dbReference>
<dbReference type="Proteomes" id="UP001465976">
    <property type="component" value="Unassembled WGS sequence"/>
</dbReference>
<dbReference type="InterPro" id="IPR010776">
    <property type="entry name" value="Hop2_WH_dom"/>
</dbReference>